<dbReference type="InterPro" id="IPR026822">
    <property type="entry name" value="Spp2/MOS2_G-patch"/>
</dbReference>
<dbReference type="InterPro" id="IPR014722">
    <property type="entry name" value="Rib_uL2_dom2"/>
</dbReference>
<sequence>MMKFSLQSKKPSSSSSKPKPIIKPSEDDEEEHSKHHQVQFITEFDASSKTTQPKRPIPVIAPIENEWRPNKRMKNLELPISSSAGAAPAPLSFEAAAPDSLDDKTNISYGLTIRTNNNKAPNSESKGGGGENVDEQELPPPPPRSDNNNNKGVENMLLQKLKDDLKRLPEDKGLQEFDDTPVEGFGKALLAGYGWKEGRGIGKNAKEDVEIVVQKRHTGKHGLGFVEKVDEPFRFSVGKNVRVIAGRDVGLKGRIVKVLESKSEVVLELSKSEEKVQVRVEHLAELGSKEEEICLNKLREAASKSKKRKMETMTMTTTTTKSTSIKASWLKSHIRVRIISKDLKGGRLYLKKGEVVDVVGPRTCDVSMDESRELIQGVSQDFLETALPRRGGPVLVLYGRHDGVFGNLVSKDLEQETAVVQDGNNHEYVNVRLDQIAEYIGDPTYLGY</sequence>
<protein>
    <recommendedName>
        <fullName evidence="5">G-patch domain-containing protein</fullName>
    </recommendedName>
</protein>
<dbReference type="SMART" id="SM00443">
    <property type="entry name" value="G_patch"/>
    <property type="match status" value="1"/>
</dbReference>
<organism evidence="6 7">
    <name type="scientific">Quercus rubra</name>
    <name type="common">Northern red oak</name>
    <name type="synonym">Quercus borealis</name>
    <dbReference type="NCBI Taxonomy" id="3512"/>
    <lineage>
        <taxon>Eukaryota</taxon>
        <taxon>Viridiplantae</taxon>
        <taxon>Streptophyta</taxon>
        <taxon>Embryophyta</taxon>
        <taxon>Tracheophyta</taxon>
        <taxon>Spermatophyta</taxon>
        <taxon>Magnoliopsida</taxon>
        <taxon>eudicotyledons</taxon>
        <taxon>Gunneridae</taxon>
        <taxon>Pentapetalae</taxon>
        <taxon>rosids</taxon>
        <taxon>fabids</taxon>
        <taxon>Fagales</taxon>
        <taxon>Fagaceae</taxon>
        <taxon>Quercus</taxon>
    </lineage>
</organism>
<dbReference type="EMBL" id="JAXUIC010000012">
    <property type="protein sequence ID" value="KAK4557286.1"/>
    <property type="molecule type" value="Genomic_DNA"/>
</dbReference>
<feature type="region of interest" description="Disordered" evidence="4">
    <location>
        <begin position="112"/>
        <end position="151"/>
    </location>
</feature>
<dbReference type="InterPro" id="IPR008991">
    <property type="entry name" value="Translation_prot_SH3-like_sf"/>
</dbReference>
<dbReference type="Gene3D" id="2.30.30.30">
    <property type="match status" value="1"/>
</dbReference>
<name>A0AAN7DWK9_QUERU</name>
<dbReference type="Pfam" id="PF25088">
    <property type="entry name" value="GPKOW_C"/>
    <property type="match status" value="1"/>
</dbReference>
<feature type="region of interest" description="Disordered" evidence="4">
    <location>
        <begin position="1"/>
        <end position="71"/>
    </location>
</feature>
<dbReference type="GO" id="GO:0003676">
    <property type="term" value="F:nucleic acid binding"/>
    <property type="evidence" value="ECO:0007669"/>
    <property type="project" value="InterPro"/>
</dbReference>
<comment type="subcellular location">
    <subcellularLocation>
        <location evidence="1">Nucleus</location>
    </subcellularLocation>
</comment>
<dbReference type="GO" id="GO:0005681">
    <property type="term" value="C:spliceosomal complex"/>
    <property type="evidence" value="ECO:0007669"/>
    <property type="project" value="TreeGrafter"/>
</dbReference>
<dbReference type="PANTHER" id="PTHR15818">
    <property type="entry name" value="G PATCH AND KOW-CONTAINING"/>
    <property type="match status" value="1"/>
</dbReference>
<evidence type="ECO:0000256" key="3">
    <source>
        <dbReference type="ARBA" id="ARBA00023242"/>
    </source>
</evidence>
<dbReference type="EMBL" id="JAXUIC010000012">
    <property type="protein sequence ID" value="KAK4557285.1"/>
    <property type="molecule type" value="Genomic_DNA"/>
</dbReference>
<keyword evidence="3" id="KW-0539">Nucleus</keyword>
<evidence type="ECO:0000256" key="4">
    <source>
        <dbReference type="SAM" id="MobiDB-lite"/>
    </source>
</evidence>
<dbReference type="Gene3D" id="2.30.30.140">
    <property type="match status" value="1"/>
</dbReference>
<feature type="compositionally biased region" description="Low complexity" evidence="4">
    <location>
        <begin position="8"/>
        <end position="23"/>
    </location>
</feature>
<dbReference type="PROSITE" id="PS50174">
    <property type="entry name" value="G_PATCH"/>
    <property type="match status" value="1"/>
</dbReference>
<dbReference type="SUPFAM" id="SSF50104">
    <property type="entry name" value="Translation proteins SH3-like domain"/>
    <property type="match status" value="1"/>
</dbReference>
<evidence type="ECO:0000256" key="1">
    <source>
        <dbReference type="ARBA" id="ARBA00004123"/>
    </source>
</evidence>
<dbReference type="Pfam" id="PF12656">
    <property type="entry name" value="G-patch_2"/>
    <property type="match status" value="1"/>
</dbReference>
<accession>A0AAN7DWK9</accession>
<dbReference type="GO" id="GO:0000398">
    <property type="term" value="P:mRNA splicing, via spliceosome"/>
    <property type="evidence" value="ECO:0007669"/>
    <property type="project" value="InterPro"/>
</dbReference>
<evidence type="ECO:0000313" key="7">
    <source>
        <dbReference type="Proteomes" id="UP001324115"/>
    </source>
</evidence>
<proteinExistence type="inferred from homology"/>
<dbReference type="InterPro" id="IPR005824">
    <property type="entry name" value="KOW"/>
</dbReference>
<reference evidence="6 7" key="1">
    <citation type="journal article" date="2023" name="G3 (Bethesda)">
        <title>A haplotype-resolved chromosome-scale genome for Quercus rubra L. provides insights into the genetics of adaptive traits for red oak species.</title>
        <authorList>
            <person name="Kapoor B."/>
            <person name="Jenkins J."/>
            <person name="Schmutz J."/>
            <person name="Zhebentyayeva T."/>
            <person name="Kuelheim C."/>
            <person name="Coggeshall M."/>
            <person name="Heim C."/>
            <person name="Lasky J.R."/>
            <person name="Leites L."/>
            <person name="Islam-Faridi N."/>
            <person name="Romero-Severson J."/>
            <person name="DeLeo V.L."/>
            <person name="Lucas S.M."/>
            <person name="Lazic D."/>
            <person name="Gailing O."/>
            <person name="Carlson J."/>
            <person name="Staton M."/>
        </authorList>
    </citation>
    <scope>NUCLEOTIDE SEQUENCE [LARGE SCALE GENOMIC DNA]</scope>
    <source>
        <strain evidence="6">Pseudo-F2</strain>
    </source>
</reference>
<evidence type="ECO:0000313" key="6">
    <source>
        <dbReference type="EMBL" id="KAK4557285.1"/>
    </source>
</evidence>
<dbReference type="SMART" id="SM00739">
    <property type="entry name" value="KOW"/>
    <property type="match status" value="2"/>
</dbReference>
<evidence type="ECO:0000256" key="2">
    <source>
        <dbReference type="ARBA" id="ARBA00010966"/>
    </source>
</evidence>
<keyword evidence="7" id="KW-1185">Reference proteome</keyword>
<dbReference type="PANTHER" id="PTHR15818:SF2">
    <property type="entry name" value="G-PATCH DOMAIN AND KOW MOTIFS-CONTAINING PROTEIN"/>
    <property type="match status" value="1"/>
</dbReference>
<feature type="compositionally biased region" description="Polar residues" evidence="4">
    <location>
        <begin position="112"/>
        <end position="125"/>
    </location>
</feature>
<dbReference type="Pfam" id="PF00467">
    <property type="entry name" value="KOW"/>
    <property type="match status" value="1"/>
</dbReference>
<dbReference type="Proteomes" id="UP001324115">
    <property type="component" value="Unassembled WGS sequence"/>
</dbReference>
<dbReference type="InterPro" id="IPR000467">
    <property type="entry name" value="G_patch_dom"/>
</dbReference>
<feature type="domain" description="G-patch" evidence="5">
    <location>
        <begin position="182"/>
        <end position="228"/>
    </location>
</feature>
<gene>
    <name evidence="6" type="ORF">RGQ29_007158</name>
</gene>
<comment type="similarity">
    <text evidence="2">Belongs to the MOS2 family.</text>
</comment>
<dbReference type="AlphaFoldDB" id="A0AAN7DWK9"/>
<comment type="caution">
    <text evidence="6">The sequence shown here is derived from an EMBL/GenBank/DDBJ whole genome shotgun (WGS) entry which is preliminary data.</text>
</comment>
<dbReference type="InterPro" id="IPR045166">
    <property type="entry name" value="Spp2-like"/>
</dbReference>
<evidence type="ECO:0000259" key="5">
    <source>
        <dbReference type="PROSITE" id="PS50174"/>
    </source>
</evidence>